<dbReference type="Pfam" id="PF12733">
    <property type="entry name" value="Cadherin-like"/>
    <property type="match status" value="4"/>
</dbReference>
<dbReference type="SUPFAM" id="SSF101898">
    <property type="entry name" value="NHL repeat"/>
    <property type="match status" value="1"/>
</dbReference>
<accession>A0A1S9PDN3</accession>
<feature type="domain" description="Cadherin-like beta-sandwich-like" evidence="3">
    <location>
        <begin position="68"/>
        <end position="159"/>
    </location>
</feature>
<evidence type="ECO:0000259" key="3">
    <source>
        <dbReference type="Pfam" id="PF12733"/>
    </source>
</evidence>
<dbReference type="InterPro" id="IPR011042">
    <property type="entry name" value="6-blade_b-propeller_TolB-like"/>
</dbReference>
<name>A0A1S9PDN3_9SPHI</name>
<dbReference type="Pfam" id="PF13585">
    <property type="entry name" value="CHU_C"/>
    <property type="match status" value="1"/>
</dbReference>
<dbReference type="PANTHER" id="PTHR13833:SF71">
    <property type="entry name" value="NHL DOMAIN-CONTAINING PROTEIN"/>
    <property type="match status" value="1"/>
</dbReference>
<dbReference type="Gene3D" id="2.120.10.30">
    <property type="entry name" value="TolB, C-terminal domain"/>
    <property type="match status" value="2"/>
</dbReference>
<sequence>MYLVRTNINLFVMTIAQKKHVALLLVFAAFAVNITAVAKNSNNYNHAGAAYALNSGTPAAKPYAAPVLSNLSVNTGTLSPAFNETITGYRVNLPYATNSIKITPTTTEPGATITVNEMDVVNGAASPTITLSVGINTIPVAVTTADGLNTNTYTVTVVRVGQAPNLSYPANSYVFNKGDNITPVVPTITGGAVPAIAYATTSTLNLSGGAASFQYNQFRATGICADLQGNLYMAIKNAIWKITPSGVVTLLVGQSTAGYADGAGGTVKFNNPVGMALDAAGNLYVGDAGNNRIRKVTPSGVVSTFAGSGTAGATNGTGTAASFRSPHGLAMDNAGNLFVADNGNNLIRKITPLGVTTTFAGSGVDDSTNGTGTAASFDGPSAIAADRQGNLYVVCINAPGLRKITSTAVVSNIPVGFGVLGVTADAVGNIYLTCGENSSKLYKIPSGGAFEFLAGGSNIDPVRQPQKADGVGTGAAFSMPSGIVADNLGNIYITDAGTDRIRKVTVTGFTINPALNGLVFNGTTGTLSGTASFPMPVTNYTISAINAAGIDTAKLDITVRAPSPVLSSLSVVPGPLSPAFSPSVTSYNVTVVAPRVRVTPYAESYFSLKLNGKPVVSGQDWLDVPLNLGANTITVSVTAQDSTVKTYTINVTRLATSTITLKDVYMYPDKLTRVGTSDNWAGQVGSGVSSVKLGIATTETATTFKINGVSTMQGTASAPIVLTGDTTVVPVEIAAEDGVAKQTITVTITRATNGDITLSKFYIYPGTLTYDENITRWTAKVSLGVESFRLGVATAEAGATIKINGIPTDQDTPSAPITTNQNFSYLPIEITAEDGVTKKTIFIAVDRDPTGDVTLSKFAVYPGTLVRTGNTDDYTVHVSSAVPSVKLSVATAERGASITVNNIHLDQKATTDPIALTTSPQVIPVAITAEDNVTVRTFNVTVIRDPDSSSITLTKLFTYPGELTRVGTTDTWVTEVGSGVASIRVGVNTAEAENTVKVNGEAYGYWKPIALTGTTTSIPVEITAKDGVTKRTFTVVVTKPALRALASTFGKPVAMGIVDSKKADVANQAEDLVVKQAVSPNGDDINDRLVIEGITAYPENTVKIMDRDGSLIYEAKGYDNQGQAFDGRSSKGVRQRAGTYFYSVEYKKGDEVKRAAGYLVIKY</sequence>
<dbReference type="InterPro" id="IPR001258">
    <property type="entry name" value="NHL_repeat"/>
</dbReference>
<protein>
    <recommendedName>
        <fullName evidence="3">Cadherin-like beta-sandwich-like domain-containing protein</fullName>
    </recommendedName>
</protein>
<feature type="domain" description="Cadherin-like beta-sandwich-like" evidence="3">
    <location>
        <begin position="683"/>
        <end position="750"/>
    </location>
</feature>
<evidence type="ECO:0000313" key="5">
    <source>
        <dbReference type="Proteomes" id="UP000189739"/>
    </source>
</evidence>
<dbReference type="Gene3D" id="2.40.10.500">
    <property type="match status" value="1"/>
</dbReference>
<dbReference type="OrthoDB" id="355609at2"/>
<dbReference type="STRING" id="1792845.BC343_29550"/>
<dbReference type="Proteomes" id="UP000189739">
    <property type="component" value="Unassembled WGS sequence"/>
</dbReference>
<evidence type="ECO:0000256" key="1">
    <source>
        <dbReference type="ARBA" id="ARBA00022737"/>
    </source>
</evidence>
<dbReference type="NCBIfam" id="TIGR04131">
    <property type="entry name" value="Bac_Flav_CTERM"/>
    <property type="match status" value="1"/>
</dbReference>
<comment type="caution">
    <text evidence="4">The sequence shown here is derived from an EMBL/GenBank/DDBJ whole genome shotgun (WGS) entry which is preliminary data.</text>
</comment>
<gene>
    <name evidence="4" type="ORF">BC343_29550</name>
</gene>
<dbReference type="PANTHER" id="PTHR13833">
    <property type="match status" value="1"/>
</dbReference>
<dbReference type="EMBL" id="MBTF01000017">
    <property type="protein sequence ID" value="OOQ59063.1"/>
    <property type="molecule type" value="Genomic_DNA"/>
</dbReference>
<organism evidence="4 5">
    <name type="scientific">Mucilaginibacter pedocola</name>
    <dbReference type="NCBI Taxonomy" id="1792845"/>
    <lineage>
        <taxon>Bacteria</taxon>
        <taxon>Pseudomonadati</taxon>
        <taxon>Bacteroidota</taxon>
        <taxon>Sphingobacteriia</taxon>
        <taxon>Sphingobacteriales</taxon>
        <taxon>Sphingobacteriaceae</taxon>
        <taxon>Mucilaginibacter</taxon>
    </lineage>
</organism>
<feature type="domain" description="Cadherin-like beta-sandwich-like" evidence="3">
    <location>
        <begin position="871"/>
        <end position="944"/>
    </location>
</feature>
<dbReference type="InterPro" id="IPR026341">
    <property type="entry name" value="T9SS_type_B"/>
</dbReference>
<dbReference type="AlphaFoldDB" id="A0A1S9PDN3"/>
<proteinExistence type="predicted"/>
<dbReference type="Pfam" id="PF01436">
    <property type="entry name" value="NHL"/>
    <property type="match status" value="2"/>
</dbReference>
<dbReference type="InterPro" id="IPR025883">
    <property type="entry name" value="Cadherin-like_domain"/>
</dbReference>
<dbReference type="PROSITE" id="PS51125">
    <property type="entry name" value="NHL"/>
    <property type="match status" value="1"/>
</dbReference>
<keyword evidence="1" id="KW-0677">Repeat</keyword>
<reference evidence="4 5" key="1">
    <citation type="submission" date="2016-07" db="EMBL/GenBank/DDBJ databases">
        <title>Genomic analysis of zinc-resistant bacterium Mucilaginibacter pedocola TBZ30.</title>
        <authorList>
            <person name="Huang J."/>
            <person name="Tang J."/>
        </authorList>
    </citation>
    <scope>NUCLEOTIDE SEQUENCE [LARGE SCALE GENOMIC DNA]</scope>
    <source>
        <strain evidence="4 5">TBZ30</strain>
    </source>
</reference>
<evidence type="ECO:0000313" key="4">
    <source>
        <dbReference type="EMBL" id="OOQ59063.1"/>
    </source>
</evidence>
<dbReference type="SUPFAM" id="SSF63829">
    <property type="entry name" value="Calcium-dependent phosphotriesterase"/>
    <property type="match status" value="1"/>
</dbReference>
<keyword evidence="5" id="KW-1185">Reference proteome</keyword>
<feature type="domain" description="Cadherin-like beta-sandwich-like" evidence="3">
    <location>
        <begin position="566"/>
        <end position="653"/>
    </location>
</feature>
<evidence type="ECO:0000256" key="2">
    <source>
        <dbReference type="PROSITE-ProRule" id="PRU00504"/>
    </source>
</evidence>
<feature type="repeat" description="NHL" evidence="2">
    <location>
        <begin position="269"/>
        <end position="299"/>
    </location>
</feature>